<evidence type="ECO:0000313" key="2">
    <source>
        <dbReference type="EMBL" id="KAF9069590.1"/>
    </source>
</evidence>
<name>A0A9P5PWY6_9AGAR</name>
<evidence type="ECO:0000256" key="1">
    <source>
        <dbReference type="SAM" id="MobiDB-lite"/>
    </source>
</evidence>
<comment type="caution">
    <text evidence="2">The sequence shown here is derived from an EMBL/GenBank/DDBJ whole genome shotgun (WGS) entry which is preliminary data.</text>
</comment>
<gene>
    <name evidence="2" type="ORF">BDP27DRAFT_1363145</name>
</gene>
<feature type="region of interest" description="Disordered" evidence="1">
    <location>
        <begin position="43"/>
        <end position="63"/>
    </location>
</feature>
<protein>
    <submittedName>
        <fullName evidence="2">Uncharacterized protein</fullName>
    </submittedName>
</protein>
<organism evidence="2 3">
    <name type="scientific">Rhodocollybia butyracea</name>
    <dbReference type="NCBI Taxonomy" id="206335"/>
    <lineage>
        <taxon>Eukaryota</taxon>
        <taxon>Fungi</taxon>
        <taxon>Dikarya</taxon>
        <taxon>Basidiomycota</taxon>
        <taxon>Agaricomycotina</taxon>
        <taxon>Agaricomycetes</taxon>
        <taxon>Agaricomycetidae</taxon>
        <taxon>Agaricales</taxon>
        <taxon>Marasmiineae</taxon>
        <taxon>Omphalotaceae</taxon>
        <taxon>Rhodocollybia</taxon>
    </lineage>
</organism>
<feature type="compositionally biased region" description="Basic and acidic residues" evidence="1">
    <location>
        <begin position="45"/>
        <end position="55"/>
    </location>
</feature>
<accession>A0A9P5PWY6</accession>
<dbReference type="Proteomes" id="UP000772434">
    <property type="component" value="Unassembled WGS sequence"/>
</dbReference>
<sequence>MAPRALDCRSLPMRTGSSSFKLREMVVRLVGAYVDGQCQAKNKARRVDRSQEPAQERNASSASSASVAQTASLLQSQGGRFLQRYLFYMKKDALHTKNMRNPKFTFSLVELSMEKVLRRDVASYRPRMGFPKKPNIVRTFNYCATEYTMKKKWAYGLGVNTLPMHGFAPAKGLRFKCGGVPGFTSEFFPFSYNCTLFSFKGI</sequence>
<dbReference type="AlphaFoldDB" id="A0A9P5PWY6"/>
<evidence type="ECO:0000313" key="3">
    <source>
        <dbReference type="Proteomes" id="UP000772434"/>
    </source>
</evidence>
<reference evidence="2" key="1">
    <citation type="submission" date="2020-11" db="EMBL/GenBank/DDBJ databases">
        <authorList>
            <consortium name="DOE Joint Genome Institute"/>
            <person name="Ahrendt S."/>
            <person name="Riley R."/>
            <person name="Andreopoulos W."/>
            <person name="Labutti K."/>
            <person name="Pangilinan J."/>
            <person name="Ruiz-Duenas F.J."/>
            <person name="Barrasa J.M."/>
            <person name="Sanchez-Garcia M."/>
            <person name="Camarero S."/>
            <person name="Miyauchi S."/>
            <person name="Serrano A."/>
            <person name="Linde D."/>
            <person name="Babiker R."/>
            <person name="Drula E."/>
            <person name="Ayuso-Fernandez I."/>
            <person name="Pacheco R."/>
            <person name="Padilla G."/>
            <person name="Ferreira P."/>
            <person name="Barriuso J."/>
            <person name="Kellner H."/>
            <person name="Castanera R."/>
            <person name="Alfaro M."/>
            <person name="Ramirez L."/>
            <person name="Pisabarro A.G."/>
            <person name="Kuo A."/>
            <person name="Tritt A."/>
            <person name="Lipzen A."/>
            <person name="He G."/>
            <person name="Yan M."/>
            <person name="Ng V."/>
            <person name="Cullen D."/>
            <person name="Martin F."/>
            <person name="Rosso M.-N."/>
            <person name="Henrissat B."/>
            <person name="Hibbett D."/>
            <person name="Martinez A.T."/>
            <person name="Grigoriev I.V."/>
        </authorList>
    </citation>
    <scope>NUCLEOTIDE SEQUENCE</scope>
    <source>
        <strain evidence="2">AH 40177</strain>
    </source>
</reference>
<dbReference type="EMBL" id="JADNRY010000048">
    <property type="protein sequence ID" value="KAF9069590.1"/>
    <property type="molecule type" value="Genomic_DNA"/>
</dbReference>
<keyword evidence="3" id="KW-1185">Reference proteome</keyword>
<proteinExistence type="predicted"/>